<dbReference type="AlphaFoldDB" id="A0A9Y3VHY0"/>
<organism evidence="3 4">
    <name type="scientific">Pundamilia nyererei</name>
    <dbReference type="NCBI Taxonomy" id="303518"/>
    <lineage>
        <taxon>Eukaryota</taxon>
        <taxon>Metazoa</taxon>
        <taxon>Chordata</taxon>
        <taxon>Craniata</taxon>
        <taxon>Vertebrata</taxon>
        <taxon>Euteleostomi</taxon>
        <taxon>Actinopterygii</taxon>
        <taxon>Neopterygii</taxon>
        <taxon>Teleostei</taxon>
        <taxon>Neoteleostei</taxon>
        <taxon>Acanthomorphata</taxon>
        <taxon>Ovalentaria</taxon>
        <taxon>Cichlomorphae</taxon>
        <taxon>Cichliformes</taxon>
        <taxon>Cichlidae</taxon>
        <taxon>African cichlids</taxon>
        <taxon>Pseudocrenilabrinae</taxon>
        <taxon>Haplochromini</taxon>
        <taxon>Pundamilia</taxon>
    </lineage>
</organism>
<feature type="domain" description="RRM" evidence="2">
    <location>
        <begin position="41"/>
        <end position="91"/>
    </location>
</feature>
<gene>
    <name evidence="4 5" type="primary">LOC102192999</name>
</gene>
<accession>A0A9Y3VHY0</accession>
<dbReference type="InterPro" id="IPR000504">
    <property type="entry name" value="RRM_dom"/>
</dbReference>
<feature type="region of interest" description="Disordered" evidence="1">
    <location>
        <begin position="108"/>
        <end position="128"/>
    </location>
</feature>
<dbReference type="GO" id="GO:0003723">
    <property type="term" value="F:RNA binding"/>
    <property type="evidence" value="ECO:0007669"/>
    <property type="project" value="InterPro"/>
</dbReference>
<reference evidence="4 5" key="1">
    <citation type="submission" date="2025-04" db="UniProtKB">
        <authorList>
            <consortium name="RefSeq"/>
        </authorList>
    </citation>
    <scope>IDENTIFICATION</scope>
</reference>
<name>A0A9Y3VHY0_9CICH</name>
<feature type="compositionally biased region" description="Basic and acidic residues" evidence="1">
    <location>
        <begin position="108"/>
        <end position="119"/>
    </location>
</feature>
<dbReference type="Proteomes" id="UP000695023">
    <property type="component" value="Unplaced"/>
</dbReference>
<sequence length="235" mass="27081">MDAIRYENCYAPSEVSKQTVPSDWRNVEWTDKMKVYLNSDQAVTAKDLLSMFSSFGCVISVQTIVKNNHRYGMVHYRSADEAAVALREMKSSTKVFFVAQVGIREVREGPKDKRSERPHRPPPSSCSYRPLHRHPILWEPLFPAYRQTVSIEIDNLPRSWYERDLLLSLLPPTTIDVKIFKRKACVVLPDFSSALRLRDLLNSALHHFRFIFSPRGRRRCPTVKISAAGTVLCSR</sequence>
<keyword evidence="3" id="KW-1185">Reference proteome</keyword>
<dbReference type="CDD" id="cd00590">
    <property type="entry name" value="RRM_SF"/>
    <property type="match status" value="1"/>
</dbReference>
<dbReference type="InterPro" id="IPR035979">
    <property type="entry name" value="RBD_domain_sf"/>
</dbReference>
<dbReference type="InterPro" id="IPR012677">
    <property type="entry name" value="Nucleotide-bd_a/b_plait_sf"/>
</dbReference>
<dbReference type="Gene3D" id="3.30.70.330">
    <property type="match status" value="1"/>
</dbReference>
<protein>
    <submittedName>
        <fullName evidence="4 5">Uncharacterized protein LOC102192999</fullName>
    </submittedName>
</protein>
<dbReference type="RefSeq" id="XP_005735201.1">
    <property type="nucleotide sequence ID" value="XM_005735144.2"/>
</dbReference>
<evidence type="ECO:0000313" key="3">
    <source>
        <dbReference type="Proteomes" id="UP000695023"/>
    </source>
</evidence>
<proteinExistence type="predicted"/>
<evidence type="ECO:0000256" key="1">
    <source>
        <dbReference type="SAM" id="MobiDB-lite"/>
    </source>
</evidence>
<evidence type="ECO:0000313" key="5">
    <source>
        <dbReference type="RefSeq" id="XP_013766830.1"/>
    </source>
</evidence>
<dbReference type="GeneID" id="102192999"/>
<dbReference type="SUPFAM" id="SSF54928">
    <property type="entry name" value="RNA-binding domain, RBD"/>
    <property type="match status" value="1"/>
</dbReference>
<evidence type="ECO:0000259" key="2">
    <source>
        <dbReference type="Pfam" id="PF00076"/>
    </source>
</evidence>
<dbReference type="Pfam" id="PF00076">
    <property type="entry name" value="RRM_1"/>
    <property type="match status" value="1"/>
</dbReference>
<evidence type="ECO:0000313" key="4">
    <source>
        <dbReference type="RefSeq" id="XP_005735201.1"/>
    </source>
</evidence>
<dbReference type="RefSeq" id="XP_013766830.1">
    <property type="nucleotide sequence ID" value="XM_013911376.1"/>
</dbReference>